<dbReference type="EMBL" id="SOMN01000013">
    <property type="protein sequence ID" value="TFE26445.1"/>
    <property type="molecule type" value="Genomic_DNA"/>
</dbReference>
<comment type="caution">
    <text evidence="4">The sequence shown here is derived from an EMBL/GenBank/DDBJ whole genome shotgun (WGS) entry which is preliminary data.</text>
</comment>
<dbReference type="InterPro" id="IPR015797">
    <property type="entry name" value="NUDIX_hydrolase-like_dom_sf"/>
</dbReference>
<dbReference type="RefSeq" id="WP_135152338.1">
    <property type="nucleotide sequence ID" value="NZ_SOMN01000013.1"/>
</dbReference>
<comment type="cofactor">
    <cofactor evidence="1">
        <name>Mg(2+)</name>
        <dbReference type="ChEBI" id="CHEBI:18420"/>
    </cofactor>
</comment>
<dbReference type="PROSITE" id="PS51462">
    <property type="entry name" value="NUDIX"/>
    <property type="match status" value="1"/>
</dbReference>
<dbReference type="CDD" id="cd18880">
    <property type="entry name" value="NUDIX_ADPRase"/>
    <property type="match status" value="1"/>
</dbReference>
<accession>A0A4Y8M320</accession>
<dbReference type="AlphaFoldDB" id="A0A4Y8M320"/>
<reference evidence="4 5" key="1">
    <citation type="submission" date="2019-03" db="EMBL/GenBank/DDBJ databases">
        <title>Cohnella endophytica sp. nov., a novel endophytic bacterium isolated from bark of Sonneratia apetala.</title>
        <authorList>
            <person name="Tuo L."/>
        </authorList>
    </citation>
    <scope>NUCLEOTIDE SEQUENCE [LARGE SCALE GENOMIC DNA]</scope>
    <source>
        <strain evidence="4 5">CCTCC AB 208254</strain>
    </source>
</reference>
<proteinExistence type="predicted"/>
<organism evidence="4 5">
    <name type="scientific">Cohnella luojiensis</name>
    <dbReference type="NCBI Taxonomy" id="652876"/>
    <lineage>
        <taxon>Bacteria</taxon>
        <taxon>Bacillati</taxon>
        <taxon>Bacillota</taxon>
        <taxon>Bacilli</taxon>
        <taxon>Bacillales</taxon>
        <taxon>Paenibacillaceae</taxon>
        <taxon>Cohnella</taxon>
    </lineage>
</organism>
<gene>
    <name evidence="4" type="ORF">E2980_11515</name>
</gene>
<evidence type="ECO:0000313" key="5">
    <source>
        <dbReference type="Proteomes" id="UP000297900"/>
    </source>
</evidence>
<keyword evidence="5" id="KW-1185">Reference proteome</keyword>
<evidence type="ECO:0000256" key="2">
    <source>
        <dbReference type="ARBA" id="ARBA00022801"/>
    </source>
</evidence>
<dbReference type="OrthoDB" id="65827at2"/>
<dbReference type="Pfam" id="PF00293">
    <property type="entry name" value="NUDIX"/>
    <property type="match status" value="1"/>
</dbReference>
<feature type="domain" description="Nudix hydrolase" evidence="3">
    <location>
        <begin position="2"/>
        <end position="141"/>
    </location>
</feature>
<keyword evidence="2" id="KW-0378">Hydrolase</keyword>
<dbReference type="InterPro" id="IPR000086">
    <property type="entry name" value="NUDIX_hydrolase_dom"/>
</dbReference>
<evidence type="ECO:0000256" key="1">
    <source>
        <dbReference type="ARBA" id="ARBA00001946"/>
    </source>
</evidence>
<dbReference type="Gene3D" id="3.90.79.10">
    <property type="entry name" value="Nucleoside Triphosphate Pyrophosphohydrolase"/>
    <property type="match status" value="1"/>
</dbReference>
<evidence type="ECO:0000259" key="3">
    <source>
        <dbReference type="PROSITE" id="PS51462"/>
    </source>
</evidence>
<dbReference type="PANTHER" id="PTHR43046">
    <property type="entry name" value="GDP-MANNOSE MANNOSYL HYDROLASE"/>
    <property type="match status" value="1"/>
</dbReference>
<name>A0A4Y8M320_9BACL</name>
<dbReference type="PANTHER" id="PTHR43046:SF14">
    <property type="entry name" value="MUTT_NUDIX FAMILY PROTEIN"/>
    <property type="match status" value="1"/>
</dbReference>
<dbReference type="SUPFAM" id="SSF55811">
    <property type="entry name" value="Nudix"/>
    <property type="match status" value="1"/>
</dbReference>
<dbReference type="Proteomes" id="UP000297900">
    <property type="component" value="Unassembled WGS sequence"/>
</dbReference>
<evidence type="ECO:0000313" key="4">
    <source>
        <dbReference type="EMBL" id="TFE26445.1"/>
    </source>
</evidence>
<protein>
    <submittedName>
        <fullName evidence="4">NUDIX domain-containing protein</fullName>
    </submittedName>
</protein>
<dbReference type="GO" id="GO:0016787">
    <property type="term" value="F:hydrolase activity"/>
    <property type="evidence" value="ECO:0007669"/>
    <property type="project" value="UniProtKB-KW"/>
</dbReference>
<sequence length="164" mass="18575">MRIRTAARAMIIMDEKLLVLRRTGVQGEFYVLPGGGQEHGESIQETLVREVLEEVSLVVEIEELLFINEFIARRDSLFPDLEPDVHQIDFTFLCNVISINEAKVGDTPDVHQVGIAWIPLKEITDYKLHPYNDVNFILGAPSRNALSQWITNKESVRTPSFIAG</sequence>